<name>A0ABN6DXK3_9BACT</name>
<reference evidence="2 3" key="1">
    <citation type="journal article" date="2016" name="C (Basel)">
        <title>Selective Growth of and Electricity Production by Marine Exoelectrogenic Bacteria in Self-Aggregated Hydrogel of Microbially Reduced Graphene Oxide.</title>
        <authorList>
            <person name="Yoshida N."/>
            <person name="Goto Y."/>
            <person name="Miyata Y."/>
        </authorList>
    </citation>
    <scope>NUCLEOTIDE SEQUENCE [LARGE SCALE GENOMIC DNA]</scope>
    <source>
        <strain evidence="2 3">NIT-T3</strain>
    </source>
</reference>
<feature type="transmembrane region" description="Helical" evidence="1">
    <location>
        <begin position="78"/>
        <end position="97"/>
    </location>
</feature>
<dbReference type="Pfam" id="PF22285">
    <property type="entry name" value="DUF6962"/>
    <property type="match status" value="1"/>
</dbReference>
<feature type="transmembrane region" description="Helical" evidence="1">
    <location>
        <begin position="128"/>
        <end position="145"/>
    </location>
</feature>
<dbReference type="EMBL" id="AP024355">
    <property type="protein sequence ID" value="BCR04619.1"/>
    <property type="molecule type" value="Genomic_DNA"/>
</dbReference>
<proteinExistence type="predicted"/>
<feature type="transmembrane region" description="Helical" evidence="1">
    <location>
        <begin position="6"/>
        <end position="26"/>
    </location>
</feature>
<evidence type="ECO:0000313" key="2">
    <source>
        <dbReference type="EMBL" id="BCR04619.1"/>
    </source>
</evidence>
<reference evidence="2 3" key="2">
    <citation type="journal article" date="2021" name="Int. J. Syst. Evol. Microbiol.">
        <title>Isolation and Polyphasic Characterization of Desulfuromonas versatilis sp. Nov., an Electrogenic Bacteria Capable of Versatile Metabolism Isolated from a Graphene Oxide-Reducing Enrichment Culture.</title>
        <authorList>
            <person name="Xie L."/>
            <person name="Yoshida N."/>
            <person name="Ishii S."/>
            <person name="Meng L."/>
        </authorList>
    </citation>
    <scope>NUCLEOTIDE SEQUENCE [LARGE SCALE GENOMIC DNA]</scope>
    <source>
        <strain evidence="2 3">NIT-T3</strain>
    </source>
</reference>
<keyword evidence="1" id="KW-0812">Transmembrane</keyword>
<dbReference type="Proteomes" id="UP001319827">
    <property type="component" value="Chromosome"/>
</dbReference>
<accession>A0ABN6DXK3</accession>
<keyword evidence="1" id="KW-0472">Membrane</keyword>
<evidence type="ECO:0000256" key="1">
    <source>
        <dbReference type="SAM" id="Phobius"/>
    </source>
</evidence>
<feature type="transmembrane region" description="Helical" evidence="1">
    <location>
        <begin position="38"/>
        <end position="58"/>
    </location>
</feature>
<dbReference type="RefSeq" id="WP_221252076.1">
    <property type="nucleotide sequence ID" value="NZ_AP024355.1"/>
</dbReference>
<feature type="transmembrane region" description="Helical" evidence="1">
    <location>
        <begin position="157"/>
        <end position="175"/>
    </location>
</feature>
<keyword evidence="1" id="KW-1133">Transmembrane helix</keyword>
<sequence>MFVAEPMTLFTDYLLGLVVVVLAVKLGRKGRRLRQRSVQLWALAFWASAVAAIAGGSYHGFSPWLPATGGAALWKTTVYAAGVAGFCLLAGALKGLTVPPLRHWAMGAALVKLLVYLAWMTTHNEFRYVIYDYAPSLVLVLLLQLPGLLRQERRARWIAAGILACFVGAGIQMSGFALHRHFNHNDLYHLVQIGAFYLLYRGGKLLRDR</sequence>
<protein>
    <submittedName>
        <fullName evidence="2">Uncharacterized protein</fullName>
    </submittedName>
</protein>
<gene>
    <name evidence="2" type="ORF">DESUT3_16880</name>
</gene>
<feature type="transmembrane region" description="Helical" evidence="1">
    <location>
        <begin position="104"/>
        <end position="122"/>
    </location>
</feature>
<dbReference type="InterPro" id="IPR054235">
    <property type="entry name" value="DUF6962"/>
</dbReference>
<evidence type="ECO:0000313" key="3">
    <source>
        <dbReference type="Proteomes" id="UP001319827"/>
    </source>
</evidence>
<keyword evidence="3" id="KW-1185">Reference proteome</keyword>
<organism evidence="2 3">
    <name type="scientific">Desulfuromonas versatilis</name>
    <dbReference type="NCBI Taxonomy" id="2802975"/>
    <lineage>
        <taxon>Bacteria</taxon>
        <taxon>Pseudomonadati</taxon>
        <taxon>Thermodesulfobacteriota</taxon>
        <taxon>Desulfuromonadia</taxon>
        <taxon>Desulfuromonadales</taxon>
        <taxon>Desulfuromonadaceae</taxon>
        <taxon>Desulfuromonas</taxon>
    </lineage>
</organism>